<protein>
    <submittedName>
        <fullName evidence="1">Uncharacterized protein</fullName>
    </submittedName>
</protein>
<organism evidence="1 2">
    <name type="scientific">Saccharibacillus sacchari</name>
    <dbReference type="NCBI Taxonomy" id="456493"/>
    <lineage>
        <taxon>Bacteria</taxon>
        <taxon>Bacillati</taxon>
        <taxon>Bacillota</taxon>
        <taxon>Bacilli</taxon>
        <taxon>Bacillales</taxon>
        <taxon>Paenibacillaceae</taxon>
        <taxon>Saccharibacillus</taxon>
    </lineage>
</organism>
<gene>
    <name evidence="1" type="ORF">WKI47_08140</name>
</gene>
<evidence type="ECO:0000313" key="1">
    <source>
        <dbReference type="EMBL" id="MEJ8303872.1"/>
    </source>
</evidence>
<reference evidence="1" key="1">
    <citation type="submission" date="2024-03" db="EMBL/GenBank/DDBJ databases">
        <title>Whole genome sequecning of epiphytes from Marcgravia umbellata leaves.</title>
        <authorList>
            <person name="Kumar G."/>
            <person name="Savka M.A."/>
        </authorList>
    </citation>
    <scope>NUCLEOTIDE SEQUENCE</scope>
    <source>
        <strain evidence="1">RIT_BL5</strain>
    </source>
</reference>
<name>A0ACC6PAG1_9BACL</name>
<evidence type="ECO:0000313" key="2">
    <source>
        <dbReference type="Proteomes" id="UP001380953"/>
    </source>
</evidence>
<comment type="caution">
    <text evidence="1">The sequence shown here is derived from an EMBL/GenBank/DDBJ whole genome shotgun (WGS) entry which is preliminary data.</text>
</comment>
<accession>A0ACC6PAG1</accession>
<keyword evidence="2" id="KW-1185">Reference proteome</keyword>
<dbReference type="Proteomes" id="UP001380953">
    <property type="component" value="Unassembled WGS sequence"/>
</dbReference>
<proteinExistence type="predicted"/>
<sequence length="45" mass="5400">MIPWIWGLGFLLLILAIVESQLQRSVLTQLNHMEWRRIIRNLLLT</sequence>
<dbReference type="EMBL" id="JBBKAR010000026">
    <property type="protein sequence ID" value="MEJ8303872.1"/>
    <property type="molecule type" value="Genomic_DNA"/>
</dbReference>